<dbReference type="Proteomes" id="UP001430953">
    <property type="component" value="Unassembled WGS sequence"/>
</dbReference>
<gene>
    <name evidence="1" type="ORF">PUN28_010648</name>
</gene>
<organism evidence="1 2">
    <name type="scientific">Cardiocondyla obscurior</name>
    <dbReference type="NCBI Taxonomy" id="286306"/>
    <lineage>
        <taxon>Eukaryota</taxon>
        <taxon>Metazoa</taxon>
        <taxon>Ecdysozoa</taxon>
        <taxon>Arthropoda</taxon>
        <taxon>Hexapoda</taxon>
        <taxon>Insecta</taxon>
        <taxon>Pterygota</taxon>
        <taxon>Neoptera</taxon>
        <taxon>Endopterygota</taxon>
        <taxon>Hymenoptera</taxon>
        <taxon>Apocrita</taxon>
        <taxon>Aculeata</taxon>
        <taxon>Formicoidea</taxon>
        <taxon>Formicidae</taxon>
        <taxon>Myrmicinae</taxon>
        <taxon>Cardiocondyla</taxon>
    </lineage>
</organism>
<dbReference type="AlphaFoldDB" id="A0AAW2FGV6"/>
<reference evidence="1 2" key="1">
    <citation type="submission" date="2023-03" db="EMBL/GenBank/DDBJ databases">
        <title>High recombination rates correlate with genetic variation in Cardiocondyla obscurior ants.</title>
        <authorList>
            <person name="Errbii M."/>
        </authorList>
    </citation>
    <scope>NUCLEOTIDE SEQUENCE [LARGE SCALE GENOMIC DNA]</scope>
    <source>
        <strain evidence="1">Alpha-2009</strain>
        <tissue evidence="1">Whole body</tissue>
    </source>
</reference>
<comment type="caution">
    <text evidence="1">The sequence shown here is derived from an EMBL/GenBank/DDBJ whole genome shotgun (WGS) entry which is preliminary data.</text>
</comment>
<protein>
    <submittedName>
        <fullName evidence="1">Uncharacterized protein</fullName>
    </submittedName>
</protein>
<accession>A0AAW2FGV6</accession>
<evidence type="ECO:0000313" key="2">
    <source>
        <dbReference type="Proteomes" id="UP001430953"/>
    </source>
</evidence>
<sequence length="145" mass="16738">MTRSTNRHFYSKYIHARILPCPARLSLVQTGLRVYVQGVEYHEEASVTDYCRSNELSSVVECVSVVDHAITQLRTRRIARSRLLDGRRQGSMKSILIALCATLAEISRDLSRRFSPPLIFLPFFCYRSPSHSSFLWHCGIITFHY</sequence>
<proteinExistence type="predicted"/>
<dbReference type="EMBL" id="JADYXP020000010">
    <property type="protein sequence ID" value="KAL0115176.1"/>
    <property type="molecule type" value="Genomic_DNA"/>
</dbReference>
<name>A0AAW2FGV6_9HYME</name>
<evidence type="ECO:0000313" key="1">
    <source>
        <dbReference type="EMBL" id="KAL0115176.1"/>
    </source>
</evidence>
<keyword evidence="2" id="KW-1185">Reference proteome</keyword>